<dbReference type="HOGENOM" id="CLU_113237_0_0_9"/>
<evidence type="ECO:0008006" key="3">
    <source>
        <dbReference type="Google" id="ProtNLM"/>
    </source>
</evidence>
<organism evidence="1 2">
    <name type="scientific">Clostridium saccharoperbutylacetonicum N1-4(HMT)</name>
    <dbReference type="NCBI Taxonomy" id="931276"/>
    <lineage>
        <taxon>Bacteria</taxon>
        <taxon>Bacillati</taxon>
        <taxon>Bacillota</taxon>
        <taxon>Clostridia</taxon>
        <taxon>Eubacteriales</taxon>
        <taxon>Clostridiaceae</taxon>
        <taxon>Clostridium</taxon>
    </lineage>
</organism>
<dbReference type="PATRIC" id="fig|931276.5.peg.3678"/>
<name>M1MRN4_9CLOT</name>
<sequence>MQNDIIITKINLILGGSVMAYKLEDWTKRIRNRSDMSGYVYHLTRGNDSLETIDVIIKILNDRKLNGSTTNSGFIVGSNKAVCFQDTTTYGLCQNTYHEQILRSNDKKLKVRYRPIGLAFEKTYVYEKGGRPVIYEKTEDAKKLLDKDEWWRIVNFDLSNRDQIIDWTHEREWRIKGDFEFDISKTIVVLVNNKTYKKFISKVDKNILQYIGGIIVLDPILT</sequence>
<dbReference type="eggNOG" id="ENOG5033BJQ">
    <property type="taxonomic scope" value="Bacteria"/>
</dbReference>
<evidence type="ECO:0000313" key="1">
    <source>
        <dbReference type="EMBL" id="AGF57411.1"/>
    </source>
</evidence>
<keyword evidence="2" id="KW-1185">Reference proteome</keyword>
<dbReference type="EMBL" id="CP004121">
    <property type="protein sequence ID" value="AGF57411.1"/>
    <property type="molecule type" value="Genomic_DNA"/>
</dbReference>
<evidence type="ECO:0000313" key="2">
    <source>
        <dbReference type="Proteomes" id="UP000011728"/>
    </source>
</evidence>
<gene>
    <name evidence="1" type="ORF">Cspa_c36510</name>
</gene>
<dbReference type="AlphaFoldDB" id="M1MRN4"/>
<reference evidence="1 2" key="1">
    <citation type="submission" date="2013-02" db="EMBL/GenBank/DDBJ databases">
        <title>Genome sequence of Clostridium saccharoperbutylacetonicum N1-4(HMT).</title>
        <authorList>
            <person name="Poehlein A."/>
            <person name="Daniel R."/>
        </authorList>
    </citation>
    <scope>NUCLEOTIDE SEQUENCE [LARGE SCALE GENOMIC DNA]</scope>
    <source>
        <strain evidence="2">N1-4(HMT)</strain>
    </source>
</reference>
<dbReference type="KEGG" id="csr:Cspa_c36510"/>
<accession>M1MRN4</accession>
<protein>
    <recommendedName>
        <fullName evidence="3">DUF2971 domain-containing protein</fullName>
    </recommendedName>
</protein>
<proteinExistence type="predicted"/>
<dbReference type="Proteomes" id="UP000011728">
    <property type="component" value="Chromosome"/>
</dbReference>